<sequence>MSNLRKIKSFIRGVFFELECITWDIVYIIRNYDILNEASKNENIDTVLVSSLCFFEKNKWQVVSQSSLWKRFEKKTNVIICGSYISYRIFFKDKKYIVSLESGYNAPKIKFSRKHSKVIMFISDSHSKKWLNKYIKKNSITDILTPYKKTLQGLGFANVLSDERVHSFPWCVDNNIITPFKPINRNTGVLGFGQIGLKTGVYDQREWSINSGLLKSFDYAGSGNQAYKGDDYYSWLRGFDASVVAMSTKDIYNYTVAKYFEVPSQGVLLIAFPSVDLEEFGFRDGVNCLFVNRDNFFERIRHYENNPDLYLDVRSKGIMLIKENHSVEKRLDDLTNIILTLN</sequence>
<protein>
    <submittedName>
        <fullName evidence="2">GT1</fullName>
    </submittedName>
</protein>
<dbReference type="RefSeq" id="WP_140114329.1">
    <property type="nucleotide sequence ID" value="NZ_CANUIP010000004.1"/>
</dbReference>
<name>A0A5P5X592_VIBPH</name>
<dbReference type="AlphaFoldDB" id="A0A5P5X592"/>
<accession>A0A5P5X592</accession>
<evidence type="ECO:0000313" key="2">
    <source>
        <dbReference type="EMBL" id="QFF90395.1"/>
    </source>
</evidence>
<dbReference type="InterPro" id="IPR055259">
    <property type="entry name" value="YkvP/CgeB_Glyco_trans-like"/>
</dbReference>
<organism evidence="2">
    <name type="scientific">Vibrio parahaemolyticus</name>
    <dbReference type="NCBI Taxonomy" id="670"/>
    <lineage>
        <taxon>Bacteria</taxon>
        <taxon>Pseudomonadati</taxon>
        <taxon>Pseudomonadota</taxon>
        <taxon>Gammaproteobacteria</taxon>
        <taxon>Vibrionales</taxon>
        <taxon>Vibrionaceae</taxon>
        <taxon>Vibrio</taxon>
    </lineage>
</organism>
<feature type="domain" description="Spore protein YkvP/CgeB glycosyl transferase-like" evidence="1">
    <location>
        <begin position="225"/>
        <end position="334"/>
    </location>
</feature>
<dbReference type="Pfam" id="PF13524">
    <property type="entry name" value="Glyco_trans_1_2"/>
    <property type="match status" value="1"/>
</dbReference>
<dbReference type="EMBL" id="MK473645">
    <property type="protein sequence ID" value="QFF90395.1"/>
    <property type="molecule type" value="Genomic_DNA"/>
</dbReference>
<proteinExistence type="predicted"/>
<evidence type="ECO:0000259" key="1">
    <source>
        <dbReference type="Pfam" id="PF13524"/>
    </source>
</evidence>
<reference evidence="2" key="1">
    <citation type="journal article" date="2019" name="Int. J. Food Microbiol.">
        <title>Developing a novel molecular serotyping system based on capsular polysaccharide synthesis gene clusters of Vibrio parahaemolyticus.</title>
        <authorList>
            <person name="Pang Y."/>
            <person name="Guo X."/>
            <person name="Tian X."/>
            <person name="Liu F."/>
            <person name="Wang L."/>
            <person name="Wu J."/>
            <person name="Zhang S."/>
            <person name="Li S."/>
            <person name="Liu B."/>
        </authorList>
    </citation>
    <scope>NUCLEOTIDE SEQUENCE</scope>
    <source>
        <strain evidence="2">G3582</strain>
    </source>
</reference>